<evidence type="ECO:0000313" key="1">
    <source>
        <dbReference type="EMBL" id="GHF46721.1"/>
    </source>
</evidence>
<accession>A0A919B4I8</accession>
<gene>
    <name evidence="1" type="ORF">GCM10010218_30010</name>
</gene>
<reference evidence="1" key="2">
    <citation type="submission" date="2020-09" db="EMBL/GenBank/DDBJ databases">
        <authorList>
            <person name="Sun Q."/>
            <person name="Ohkuma M."/>
        </authorList>
    </citation>
    <scope>NUCLEOTIDE SEQUENCE</scope>
    <source>
        <strain evidence="1">JCM 4059</strain>
    </source>
</reference>
<dbReference type="AlphaFoldDB" id="A0A919B4I8"/>
<evidence type="ECO:0000313" key="2">
    <source>
        <dbReference type="Proteomes" id="UP000638313"/>
    </source>
</evidence>
<sequence>MTTATVSPEQHAATESPFAHALRAIKVFAGAVVSVALLGQYTDGIPEQ</sequence>
<reference evidence="1" key="1">
    <citation type="journal article" date="2014" name="Int. J. Syst. Evol. Microbiol.">
        <title>Complete genome sequence of Corynebacterium casei LMG S-19264T (=DSM 44701T), isolated from a smear-ripened cheese.</title>
        <authorList>
            <consortium name="US DOE Joint Genome Institute (JGI-PGF)"/>
            <person name="Walter F."/>
            <person name="Albersmeier A."/>
            <person name="Kalinowski J."/>
            <person name="Ruckert C."/>
        </authorList>
    </citation>
    <scope>NUCLEOTIDE SEQUENCE</scope>
    <source>
        <strain evidence="1">JCM 4059</strain>
    </source>
</reference>
<keyword evidence="2" id="KW-1185">Reference proteome</keyword>
<protein>
    <submittedName>
        <fullName evidence="1">Uncharacterized protein</fullName>
    </submittedName>
</protein>
<dbReference type="RefSeq" id="WP_190130043.1">
    <property type="nucleotide sequence ID" value="NZ_BNBD01000005.1"/>
</dbReference>
<dbReference type="Proteomes" id="UP000638313">
    <property type="component" value="Unassembled WGS sequence"/>
</dbReference>
<organism evidence="1 2">
    <name type="scientific">Streptomyces mashuensis</name>
    <dbReference type="NCBI Taxonomy" id="33904"/>
    <lineage>
        <taxon>Bacteria</taxon>
        <taxon>Bacillati</taxon>
        <taxon>Actinomycetota</taxon>
        <taxon>Actinomycetes</taxon>
        <taxon>Kitasatosporales</taxon>
        <taxon>Streptomycetaceae</taxon>
        <taxon>Streptomyces</taxon>
    </lineage>
</organism>
<name>A0A919B4I8_9ACTN</name>
<comment type="caution">
    <text evidence="1">The sequence shown here is derived from an EMBL/GenBank/DDBJ whole genome shotgun (WGS) entry which is preliminary data.</text>
</comment>
<dbReference type="EMBL" id="BNBD01000005">
    <property type="protein sequence ID" value="GHF46721.1"/>
    <property type="molecule type" value="Genomic_DNA"/>
</dbReference>
<proteinExistence type="predicted"/>